<dbReference type="GO" id="GO:0045717">
    <property type="term" value="P:negative regulation of fatty acid biosynthetic process"/>
    <property type="evidence" value="ECO:0007669"/>
    <property type="project" value="UniProtKB-UniRule"/>
</dbReference>
<accession>A0A380H6Z9</accession>
<keyword evidence="5 9" id="KW-0443">Lipid metabolism</keyword>
<proteinExistence type="inferred from homology"/>
<evidence type="ECO:0000256" key="3">
    <source>
        <dbReference type="ARBA" id="ARBA00022832"/>
    </source>
</evidence>
<evidence type="ECO:0000256" key="9">
    <source>
        <dbReference type="HAMAP-Rule" id="MF_01814"/>
    </source>
</evidence>
<dbReference type="NCBIfam" id="NF003359">
    <property type="entry name" value="PRK04424.1"/>
    <property type="match status" value="1"/>
</dbReference>
<dbReference type="CDD" id="cd03440">
    <property type="entry name" value="hot_dog"/>
    <property type="match status" value="1"/>
</dbReference>
<keyword evidence="4 9" id="KW-0805">Transcription regulation</keyword>
<keyword evidence="7 9" id="KW-0275">Fatty acid biosynthesis</keyword>
<evidence type="ECO:0000256" key="1">
    <source>
        <dbReference type="ARBA" id="ARBA00022491"/>
    </source>
</evidence>
<evidence type="ECO:0000256" key="2">
    <source>
        <dbReference type="ARBA" id="ARBA00022516"/>
    </source>
</evidence>
<evidence type="ECO:0000256" key="6">
    <source>
        <dbReference type="ARBA" id="ARBA00023125"/>
    </source>
</evidence>
<comment type="function">
    <text evidence="9">Transcriptional factor involved in regulation of membrane lipid biosynthesis by repressing genes involved in fatty acid and phospholipid metabolism.</text>
</comment>
<evidence type="ECO:0000256" key="4">
    <source>
        <dbReference type="ARBA" id="ARBA00023015"/>
    </source>
</evidence>
<dbReference type="EMBL" id="UHDZ01000001">
    <property type="protein sequence ID" value="SUM72286.1"/>
    <property type="molecule type" value="Genomic_DNA"/>
</dbReference>
<dbReference type="Gene3D" id="1.10.10.10">
    <property type="entry name" value="Winged helix-like DNA-binding domain superfamily/Winged helix DNA-binding domain"/>
    <property type="match status" value="1"/>
</dbReference>
<keyword evidence="3 9" id="KW-0276">Fatty acid metabolism</keyword>
<keyword evidence="2 9" id="KW-0444">Lipid biosynthesis</keyword>
<protein>
    <recommendedName>
        <fullName evidence="9">Transcription factor FapR</fullName>
    </recommendedName>
    <alternativeName>
        <fullName evidence="9">Fatty acid and phospholipid biosynthesis regulator</fullName>
    </alternativeName>
</protein>
<evidence type="ECO:0000256" key="5">
    <source>
        <dbReference type="ARBA" id="ARBA00023098"/>
    </source>
</evidence>
<keyword evidence="8 9" id="KW-0804">Transcription</keyword>
<dbReference type="GO" id="GO:0045892">
    <property type="term" value="P:negative regulation of DNA-templated transcription"/>
    <property type="evidence" value="ECO:0007669"/>
    <property type="project" value="UniProtKB-UniRule"/>
</dbReference>
<evidence type="ECO:0000313" key="10">
    <source>
        <dbReference type="EMBL" id="SUM72286.1"/>
    </source>
</evidence>
<dbReference type="GO" id="GO:0003700">
    <property type="term" value="F:DNA-binding transcription factor activity"/>
    <property type="evidence" value="ECO:0007669"/>
    <property type="project" value="UniProtKB-UniRule"/>
</dbReference>
<evidence type="ECO:0000313" key="11">
    <source>
        <dbReference type="Proteomes" id="UP000255425"/>
    </source>
</evidence>
<dbReference type="AlphaFoldDB" id="A0A380H6Z9"/>
<name>A0A380H6Z9_9STAP</name>
<sequence>MKLKKDERRIAIQNTIKVNPFITDYELCEKFDVSIQTIRLDRTHLNIPELRKRIKLVAEQNYDQIKSIEANEIIGDLIQVDPDVKAQSLIEITEDSVFAKTQIARGHVLFAQANSLCVALIHNPTVLTQESQVEFIEKVKLNDTVRIEAKVIEKTNKHYMIEVKSYVKEKLVFKGKFKMFYTSEDEWNG</sequence>
<dbReference type="GO" id="GO:0003677">
    <property type="term" value="F:DNA binding"/>
    <property type="evidence" value="ECO:0007669"/>
    <property type="project" value="UniProtKB-KW"/>
</dbReference>
<dbReference type="InterPro" id="IPR036388">
    <property type="entry name" value="WH-like_DNA-bd_sf"/>
</dbReference>
<keyword evidence="1 9" id="KW-0678">Repressor</keyword>
<reference evidence="10 11" key="1">
    <citation type="submission" date="2018-06" db="EMBL/GenBank/DDBJ databases">
        <authorList>
            <consortium name="Pathogen Informatics"/>
            <person name="Doyle S."/>
        </authorList>
    </citation>
    <scope>NUCLEOTIDE SEQUENCE [LARGE SCALE GENOMIC DNA]</scope>
    <source>
        <strain evidence="10 11">NCTC11807</strain>
    </source>
</reference>
<dbReference type="SUPFAM" id="SSF54637">
    <property type="entry name" value="Thioesterase/thiol ester dehydrase-isomerase"/>
    <property type="match status" value="1"/>
</dbReference>
<keyword evidence="6 9" id="KW-0238">DNA-binding</keyword>
<organism evidence="10 11">
    <name type="scientific">Staphylococcus saccharolyticus</name>
    <dbReference type="NCBI Taxonomy" id="33028"/>
    <lineage>
        <taxon>Bacteria</taxon>
        <taxon>Bacillati</taxon>
        <taxon>Bacillota</taxon>
        <taxon>Bacilli</taxon>
        <taxon>Bacillales</taxon>
        <taxon>Staphylococcaceae</taxon>
        <taxon>Staphylococcus</taxon>
    </lineage>
</organism>
<dbReference type="InterPro" id="IPR029069">
    <property type="entry name" value="HotDog_dom_sf"/>
</dbReference>
<dbReference type="Gene3D" id="3.10.129.10">
    <property type="entry name" value="Hotdog Thioesterase"/>
    <property type="match status" value="1"/>
</dbReference>
<dbReference type="GO" id="GO:0006633">
    <property type="term" value="P:fatty acid biosynthetic process"/>
    <property type="evidence" value="ECO:0007669"/>
    <property type="project" value="UniProtKB-KW"/>
</dbReference>
<dbReference type="Proteomes" id="UP000255425">
    <property type="component" value="Unassembled WGS sequence"/>
</dbReference>
<keyword evidence="11" id="KW-1185">Reference proteome</keyword>
<dbReference type="InterPro" id="IPR017275">
    <property type="entry name" value="Transcription_factor_FapR"/>
</dbReference>
<gene>
    <name evidence="9 10" type="primary">fapR</name>
    <name evidence="10" type="ORF">NCTC11807_01829</name>
</gene>
<dbReference type="HAMAP" id="MF_01814">
    <property type="entry name" value="Transcrip_fact_FapR"/>
    <property type="match status" value="1"/>
</dbReference>
<dbReference type="PIRSF" id="PIRSF037733">
    <property type="entry name" value="Transcription_factor_FapR"/>
    <property type="match status" value="1"/>
</dbReference>
<comment type="similarity">
    <text evidence="9">Belongs to the FapR family.</text>
</comment>
<evidence type="ECO:0000256" key="8">
    <source>
        <dbReference type="ARBA" id="ARBA00023163"/>
    </source>
</evidence>
<evidence type="ECO:0000256" key="7">
    <source>
        <dbReference type="ARBA" id="ARBA00023160"/>
    </source>
</evidence>